<protein>
    <submittedName>
        <fullName evidence="3">Uncharacterized protein</fullName>
    </submittedName>
</protein>
<keyword evidence="2" id="KW-0472">Membrane</keyword>
<feature type="non-terminal residue" evidence="3">
    <location>
        <position position="209"/>
    </location>
</feature>
<keyword evidence="2" id="KW-1133">Transmembrane helix</keyword>
<feature type="transmembrane region" description="Helical" evidence="2">
    <location>
        <begin position="40"/>
        <end position="59"/>
    </location>
</feature>
<keyword evidence="2" id="KW-0812">Transmembrane</keyword>
<evidence type="ECO:0000256" key="1">
    <source>
        <dbReference type="SAM" id="MobiDB-lite"/>
    </source>
</evidence>
<feature type="region of interest" description="Disordered" evidence="1">
    <location>
        <begin position="92"/>
        <end position="117"/>
    </location>
</feature>
<dbReference type="OrthoDB" id="6430000at2759"/>
<evidence type="ECO:0000313" key="4">
    <source>
        <dbReference type="Proteomes" id="UP000054359"/>
    </source>
</evidence>
<sequence length="209" mass="24418">MFLHCLLVLFKKNRLWLFLYLNITWKILYMMYYWPILSGIIGIGFNFCWLSMIVIIIWLRQVMNTSQFINTSALSASERQQLEEIRLASRNRPQNTEVEKAQETTPQRRTRSGGISRADQTGIENLSSYYASEEIQHLPMSAKDSPSSSKQILLSEVLRSSKNIKECDENIEKEISEIRRPLLESTSDEEYVPDLRKRKLPKILENVPT</sequence>
<name>A0A087U8E6_STEMI</name>
<organism evidence="3 4">
    <name type="scientific">Stegodyphus mimosarum</name>
    <name type="common">African social velvet spider</name>
    <dbReference type="NCBI Taxonomy" id="407821"/>
    <lineage>
        <taxon>Eukaryota</taxon>
        <taxon>Metazoa</taxon>
        <taxon>Ecdysozoa</taxon>
        <taxon>Arthropoda</taxon>
        <taxon>Chelicerata</taxon>
        <taxon>Arachnida</taxon>
        <taxon>Araneae</taxon>
        <taxon>Araneomorphae</taxon>
        <taxon>Entelegynae</taxon>
        <taxon>Eresoidea</taxon>
        <taxon>Eresidae</taxon>
        <taxon>Stegodyphus</taxon>
    </lineage>
</organism>
<evidence type="ECO:0000256" key="2">
    <source>
        <dbReference type="SAM" id="Phobius"/>
    </source>
</evidence>
<reference evidence="3 4" key="1">
    <citation type="submission" date="2013-11" db="EMBL/GenBank/DDBJ databases">
        <title>Genome sequencing of Stegodyphus mimosarum.</title>
        <authorList>
            <person name="Bechsgaard J."/>
        </authorList>
    </citation>
    <scope>NUCLEOTIDE SEQUENCE [LARGE SCALE GENOMIC DNA]</scope>
</reference>
<keyword evidence="4" id="KW-1185">Reference proteome</keyword>
<accession>A0A087U8E6</accession>
<dbReference type="Proteomes" id="UP000054359">
    <property type="component" value="Unassembled WGS sequence"/>
</dbReference>
<proteinExistence type="predicted"/>
<evidence type="ECO:0000313" key="3">
    <source>
        <dbReference type="EMBL" id="KFM73635.1"/>
    </source>
</evidence>
<feature type="transmembrane region" description="Helical" evidence="2">
    <location>
        <begin position="15"/>
        <end position="34"/>
    </location>
</feature>
<dbReference type="AlphaFoldDB" id="A0A087U8E6"/>
<dbReference type="EMBL" id="KK118699">
    <property type="protein sequence ID" value="KFM73635.1"/>
    <property type="molecule type" value="Genomic_DNA"/>
</dbReference>
<gene>
    <name evidence="3" type="ORF">X975_22666</name>
</gene>